<keyword evidence="5" id="KW-1185">Reference proteome</keyword>
<proteinExistence type="predicted"/>
<feature type="domain" description="GmrSD restriction endonucleases C-terminal" evidence="2">
    <location>
        <begin position="136"/>
        <end position="273"/>
    </location>
</feature>
<sequence length="281" mass="29775">MRSRTPIPAPFIAAGILNIAVAALALGGCLAIGSDKAAAPTPATLSPTTALSSTTEPSPESPSSAFAPNPENSAAADRLSPEEGPSQEKPAAEQALSTLETIPVKGRAPKTGYEREQFGQAWSDDVGVEYGHNGCDTRNDILRRDISDALIKEGTHGCVVLSGTLHDPYAGQDIAFQRGRDTSGAVQIDHVVPLADAWQKGAQLLTPEQRRDFANDPRNLLAVDGGLNQQKSAGDAATWLPPNKGFRCEYAQRIVEVKAAYGLWTTEAEHAALDRLLRACQ</sequence>
<feature type="region of interest" description="Disordered" evidence="1">
    <location>
        <begin position="38"/>
        <end position="101"/>
    </location>
</feature>
<dbReference type="Proteomes" id="UP000315353">
    <property type="component" value="Unassembled WGS sequence"/>
</dbReference>
<evidence type="ECO:0000313" key="4">
    <source>
        <dbReference type="EMBL" id="GEB97013.1"/>
    </source>
</evidence>
<evidence type="ECO:0000313" key="6">
    <source>
        <dbReference type="Proteomes" id="UP000315353"/>
    </source>
</evidence>
<dbReference type="PANTHER" id="PTHR24094">
    <property type="entry name" value="SECRETED PROTEIN"/>
    <property type="match status" value="1"/>
</dbReference>
<evidence type="ECO:0000256" key="1">
    <source>
        <dbReference type="SAM" id="MobiDB-lite"/>
    </source>
</evidence>
<dbReference type="InterPro" id="IPR011089">
    <property type="entry name" value="GmrSD_C"/>
</dbReference>
<dbReference type="OrthoDB" id="5196645at2"/>
<accession>A0A1L7CNT6</accession>
<protein>
    <submittedName>
        <fullName evidence="3">Calcium-binding protein</fullName>
    </submittedName>
</protein>
<reference evidence="3 5" key="1">
    <citation type="submission" date="2014-08" db="EMBL/GenBank/DDBJ databases">
        <title>Complete genome sequence of Corynebacterium flavescens OJ8(T)(=DSM 20296(T)), isolated from cheese.</title>
        <authorList>
            <person name="Ruckert C."/>
            <person name="Albersmeier A."/>
            <person name="Winkler A."/>
            <person name="Kalinowski J."/>
        </authorList>
    </citation>
    <scope>NUCLEOTIDE SEQUENCE [LARGE SCALE GENOMIC DNA]</scope>
    <source>
        <strain evidence="3 5">OJ8</strain>
    </source>
</reference>
<reference evidence="4 6" key="2">
    <citation type="submission" date="2019-06" db="EMBL/GenBank/DDBJ databases">
        <title>Whole genome shotgun sequence of Corynebacterium flavescens NBRC 14136.</title>
        <authorList>
            <person name="Hosoyama A."/>
            <person name="Uohara A."/>
            <person name="Ohji S."/>
            <person name="Ichikawa N."/>
        </authorList>
    </citation>
    <scope>NUCLEOTIDE SEQUENCE [LARGE SCALE GENOMIC DNA]</scope>
    <source>
        <strain evidence="4 6">NBRC 14136</strain>
    </source>
</reference>
<gene>
    <name evidence="4" type="ORF">CFL01nite_05080</name>
    <name evidence="3" type="ORF">CFLV_10075</name>
</gene>
<evidence type="ECO:0000259" key="2">
    <source>
        <dbReference type="Pfam" id="PF07510"/>
    </source>
</evidence>
<feature type="compositionally biased region" description="Low complexity" evidence="1">
    <location>
        <begin position="38"/>
        <end position="76"/>
    </location>
</feature>
<dbReference type="Proteomes" id="UP000185479">
    <property type="component" value="Chromosome"/>
</dbReference>
<dbReference type="GeneID" id="82881032"/>
<dbReference type="KEGG" id="cfc:CFLV_10075"/>
<dbReference type="STRING" id="28028.CFLV_10075"/>
<dbReference type="PROSITE" id="PS51257">
    <property type="entry name" value="PROKAR_LIPOPROTEIN"/>
    <property type="match status" value="1"/>
</dbReference>
<dbReference type="Pfam" id="PF07510">
    <property type="entry name" value="GmrSD_C"/>
    <property type="match status" value="1"/>
</dbReference>
<dbReference type="AlphaFoldDB" id="A0A1L7CNT6"/>
<evidence type="ECO:0000313" key="3">
    <source>
        <dbReference type="EMBL" id="APT87475.1"/>
    </source>
</evidence>
<dbReference type="EMBL" id="BJNB01000005">
    <property type="protein sequence ID" value="GEB97013.1"/>
    <property type="molecule type" value="Genomic_DNA"/>
</dbReference>
<dbReference type="PANTHER" id="PTHR24094:SF15">
    <property type="entry name" value="AMP-DEPENDENT SYNTHETASE_LIGASE DOMAIN-CONTAINING PROTEIN-RELATED"/>
    <property type="match status" value="1"/>
</dbReference>
<name>A0A1L7CNT6_CORFL</name>
<evidence type="ECO:0000313" key="5">
    <source>
        <dbReference type="Proteomes" id="UP000185479"/>
    </source>
</evidence>
<dbReference type="RefSeq" id="WP_075730410.1">
    <property type="nucleotide sequence ID" value="NZ_BJNB01000005.1"/>
</dbReference>
<dbReference type="EMBL" id="CP009246">
    <property type="protein sequence ID" value="APT87475.1"/>
    <property type="molecule type" value="Genomic_DNA"/>
</dbReference>
<organism evidence="3 5">
    <name type="scientific">Corynebacterium flavescens</name>
    <dbReference type="NCBI Taxonomy" id="28028"/>
    <lineage>
        <taxon>Bacteria</taxon>
        <taxon>Bacillati</taxon>
        <taxon>Actinomycetota</taxon>
        <taxon>Actinomycetes</taxon>
        <taxon>Mycobacteriales</taxon>
        <taxon>Corynebacteriaceae</taxon>
        <taxon>Corynebacterium</taxon>
    </lineage>
</organism>